<name>A0ABR9R3P1_9FIRM</name>
<keyword evidence="4" id="KW-1185">Reference proteome</keyword>
<dbReference type="InterPro" id="IPR002589">
    <property type="entry name" value="Macro_dom"/>
</dbReference>
<evidence type="ECO:0000313" key="3">
    <source>
        <dbReference type="EMBL" id="MBE5037775.1"/>
    </source>
</evidence>
<dbReference type="EMBL" id="JADCKC010000002">
    <property type="protein sequence ID" value="MBE5037775.1"/>
    <property type="molecule type" value="Genomic_DNA"/>
</dbReference>
<sequence length="380" mass="41946">MPFSIVRNDITKMQVDAIVNAANEGLLGGGGVDGAIHRAAGPELLAECRTLNGCPTGQAKITRGYRLPCRYVIHAVGPVWWGGNHHERELLASAYRNSLELAARYRCESVAFPLISAGAYGYPREEALQVATETIRDFLRDHDMEVTLVIFDRESYRIGGQRYTDIAAYIDDRYADSHTEPREEQRRRAFLNGMPPAAAPEAWEFSAPEAPPPAAPCAPAPAPKTFGRPAQSWPQAPGFSAPAAPCSPAPKKKKTFWNRGLQDAVAMLDESFSQMLLRKIDESGMTDAQCYKKANIDRKLFSKIRSDVHYKPSKATAMAFAVALELPLEEARELLQKAGYAFSHASKFDIIVEYFIAHGDYDIFAINEALFAFDQCLLGG</sequence>
<dbReference type="SMART" id="SM00506">
    <property type="entry name" value="A1pp"/>
    <property type="match status" value="1"/>
</dbReference>
<dbReference type="SUPFAM" id="SSF52949">
    <property type="entry name" value="Macro domain-like"/>
    <property type="match status" value="1"/>
</dbReference>
<comment type="caution">
    <text evidence="3">The sequence shown here is derived from an EMBL/GenBank/DDBJ whole genome shotgun (WGS) entry which is preliminary data.</text>
</comment>
<proteinExistence type="predicted"/>
<dbReference type="Gene3D" id="3.40.220.10">
    <property type="entry name" value="Leucine Aminopeptidase, subunit E, domain 1"/>
    <property type="match status" value="1"/>
</dbReference>
<protein>
    <submittedName>
        <fullName evidence="3">O-acetyl-ADP-ribose deacetylase</fullName>
    </submittedName>
</protein>
<feature type="region of interest" description="Disordered" evidence="1">
    <location>
        <begin position="225"/>
        <end position="246"/>
    </location>
</feature>
<evidence type="ECO:0000259" key="2">
    <source>
        <dbReference type="PROSITE" id="PS51154"/>
    </source>
</evidence>
<dbReference type="RefSeq" id="WP_193501367.1">
    <property type="nucleotide sequence ID" value="NZ_JADCKC010000002.1"/>
</dbReference>
<dbReference type="NCBIfam" id="NF001664">
    <property type="entry name" value="PRK00431.1-6"/>
    <property type="match status" value="1"/>
</dbReference>
<accession>A0ABR9R3P1</accession>
<reference evidence="3 4" key="1">
    <citation type="submission" date="2020-10" db="EMBL/GenBank/DDBJ databases">
        <title>ChiBAC.</title>
        <authorList>
            <person name="Zenner C."/>
            <person name="Hitch T.C.A."/>
            <person name="Clavel T."/>
        </authorList>
    </citation>
    <scope>NUCLEOTIDE SEQUENCE [LARGE SCALE GENOMIC DNA]</scope>
    <source>
        <strain evidence="3 4">DSM 109015</strain>
    </source>
</reference>
<evidence type="ECO:0000256" key="1">
    <source>
        <dbReference type="SAM" id="MobiDB-lite"/>
    </source>
</evidence>
<dbReference type="Pfam" id="PF01661">
    <property type="entry name" value="Macro"/>
    <property type="match status" value="1"/>
</dbReference>
<dbReference type="PROSITE" id="PS51154">
    <property type="entry name" value="MACRO"/>
    <property type="match status" value="1"/>
</dbReference>
<dbReference type="Proteomes" id="UP000768567">
    <property type="component" value="Unassembled WGS sequence"/>
</dbReference>
<feature type="domain" description="Macro" evidence="2">
    <location>
        <begin position="1"/>
        <end position="167"/>
    </location>
</feature>
<dbReference type="InterPro" id="IPR043472">
    <property type="entry name" value="Macro_dom-like"/>
</dbReference>
<evidence type="ECO:0000313" key="4">
    <source>
        <dbReference type="Proteomes" id="UP000768567"/>
    </source>
</evidence>
<organism evidence="3 4">
    <name type="scientific">Gemmiger gallinarum</name>
    <dbReference type="NCBI Taxonomy" id="2779354"/>
    <lineage>
        <taxon>Bacteria</taxon>
        <taxon>Bacillati</taxon>
        <taxon>Bacillota</taxon>
        <taxon>Clostridia</taxon>
        <taxon>Eubacteriales</taxon>
        <taxon>Gemmiger</taxon>
    </lineage>
</organism>
<dbReference type="PANTHER" id="PTHR11106">
    <property type="entry name" value="GANGLIOSIDE INDUCED DIFFERENTIATION ASSOCIATED PROTEIN 2-RELATED"/>
    <property type="match status" value="1"/>
</dbReference>
<dbReference type="CDD" id="cd02908">
    <property type="entry name" value="Macro_OAADPr_deacetylase"/>
    <property type="match status" value="1"/>
</dbReference>
<dbReference type="PANTHER" id="PTHR11106:SF27">
    <property type="entry name" value="MACRO DOMAIN-CONTAINING PROTEIN"/>
    <property type="match status" value="1"/>
</dbReference>
<gene>
    <name evidence="3" type="ORF">INF35_08255</name>
</gene>